<evidence type="ECO:0000313" key="2">
    <source>
        <dbReference type="EMBL" id="KUG28289.1"/>
    </source>
</evidence>
<proteinExistence type="predicted"/>
<evidence type="ECO:0008006" key="3">
    <source>
        <dbReference type="Google" id="ProtNLM"/>
    </source>
</evidence>
<reference evidence="2" key="1">
    <citation type="journal article" date="2015" name="Proc. Natl. Acad. Sci. U.S.A.">
        <title>Networks of energetic and metabolic interactions define dynamics in microbial communities.</title>
        <authorList>
            <person name="Embree M."/>
            <person name="Liu J.K."/>
            <person name="Al-Bassam M.M."/>
            <person name="Zengler K."/>
        </authorList>
    </citation>
    <scope>NUCLEOTIDE SEQUENCE</scope>
</reference>
<sequence>MSDNQEFTVNDRRAAGTDAAGTDAAGTCREGQGKPLGRDEPCYPPVALSTFLLSLAASAMVQLGESPEPETGQYMQNLPLAKHTIDILAMLQCKTRANVTEEEAKLLADLLCQLRLSYVRKTG</sequence>
<feature type="compositionally biased region" description="Low complexity" evidence="1">
    <location>
        <begin position="16"/>
        <end position="27"/>
    </location>
</feature>
<gene>
    <name evidence="2" type="ORF">ASZ90_001851</name>
</gene>
<dbReference type="Pfam" id="PF08899">
    <property type="entry name" value="DUF1844"/>
    <property type="match status" value="1"/>
</dbReference>
<protein>
    <recommendedName>
        <fullName evidence="3">DUF1844 domain-containing protein</fullName>
    </recommendedName>
</protein>
<dbReference type="AlphaFoldDB" id="A0A0W8G5G7"/>
<feature type="region of interest" description="Disordered" evidence="1">
    <location>
        <begin position="1"/>
        <end position="40"/>
    </location>
</feature>
<organism evidence="2">
    <name type="scientific">hydrocarbon metagenome</name>
    <dbReference type="NCBI Taxonomy" id="938273"/>
    <lineage>
        <taxon>unclassified sequences</taxon>
        <taxon>metagenomes</taxon>
        <taxon>ecological metagenomes</taxon>
    </lineage>
</organism>
<dbReference type="EMBL" id="LNQE01000237">
    <property type="protein sequence ID" value="KUG28289.1"/>
    <property type="molecule type" value="Genomic_DNA"/>
</dbReference>
<comment type="caution">
    <text evidence="2">The sequence shown here is derived from an EMBL/GenBank/DDBJ whole genome shotgun (WGS) entry which is preliminary data.</text>
</comment>
<name>A0A0W8G5G7_9ZZZZ</name>
<evidence type="ECO:0000256" key="1">
    <source>
        <dbReference type="SAM" id="MobiDB-lite"/>
    </source>
</evidence>
<accession>A0A0W8G5G7</accession>
<dbReference type="InterPro" id="IPR014995">
    <property type="entry name" value="DUF1844"/>
</dbReference>